<dbReference type="InterPro" id="IPR013739">
    <property type="entry name" value="Beta_galactosidase_C"/>
</dbReference>
<name>A0ABD5YYL2_9EURY</name>
<proteinExistence type="predicted"/>
<evidence type="ECO:0000313" key="3">
    <source>
        <dbReference type="Proteomes" id="UP001596417"/>
    </source>
</evidence>
<organism evidence="2 3">
    <name type="scientific">Halocatena marina</name>
    <dbReference type="NCBI Taxonomy" id="2934937"/>
    <lineage>
        <taxon>Archaea</taxon>
        <taxon>Methanobacteriati</taxon>
        <taxon>Methanobacteriota</taxon>
        <taxon>Stenosarchaea group</taxon>
        <taxon>Halobacteria</taxon>
        <taxon>Halobacteriales</taxon>
        <taxon>Natronomonadaceae</taxon>
        <taxon>Halocatena</taxon>
    </lineage>
</organism>
<dbReference type="RefSeq" id="WP_390206846.1">
    <property type="nucleotide sequence ID" value="NZ_JBHTAX010000005.1"/>
</dbReference>
<evidence type="ECO:0000313" key="2">
    <source>
        <dbReference type="EMBL" id="MFC7192820.1"/>
    </source>
</evidence>
<sequence length="65" mass="7101">MNTSGAPERGSGHGTTYELELPDDVSMATDLMTGERVSDESVTVSPRSTRILKLEIEEESKEESN</sequence>
<dbReference type="EMBL" id="JBHTAX010000005">
    <property type="protein sequence ID" value="MFC7192820.1"/>
    <property type="molecule type" value="Genomic_DNA"/>
</dbReference>
<feature type="domain" description="Beta-galactosidase C-terminal" evidence="1">
    <location>
        <begin position="26"/>
        <end position="53"/>
    </location>
</feature>
<keyword evidence="3" id="KW-1185">Reference proteome</keyword>
<accession>A0ABD5YYL2</accession>
<comment type="caution">
    <text evidence="2">The sequence shown here is derived from an EMBL/GenBank/DDBJ whole genome shotgun (WGS) entry which is preliminary data.</text>
</comment>
<dbReference type="Pfam" id="PF08533">
    <property type="entry name" value="Glyco_hydro_42C"/>
    <property type="match status" value="1"/>
</dbReference>
<protein>
    <submittedName>
        <fullName evidence="2">Beta-galactosidase C-terminal domain</fullName>
    </submittedName>
</protein>
<gene>
    <name evidence="2" type="ORF">ACFQL7_25415</name>
</gene>
<dbReference type="Proteomes" id="UP001596417">
    <property type="component" value="Unassembled WGS sequence"/>
</dbReference>
<reference evidence="2 3" key="1">
    <citation type="journal article" date="2019" name="Int. J. Syst. Evol. Microbiol.">
        <title>The Global Catalogue of Microorganisms (GCM) 10K type strain sequencing project: providing services to taxonomists for standard genome sequencing and annotation.</title>
        <authorList>
            <consortium name="The Broad Institute Genomics Platform"/>
            <consortium name="The Broad Institute Genome Sequencing Center for Infectious Disease"/>
            <person name="Wu L."/>
            <person name="Ma J."/>
        </authorList>
    </citation>
    <scope>NUCLEOTIDE SEQUENCE [LARGE SCALE GENOMIC DNA]</scope>
    <source>
        <strain evidence="2 3">RDMS1</strain>
    </source>
</reference>
<evidence type="ECO:0000259" key="1">
    <source>
        <dbReference type="Pfam" id="PF08533"/>
    </source>
</evidence>
<dbReference type="AlphaFoldDB" id="A0ABD5YYL2"/>